<comment type="caution">
    <text evidence="2">The sequence shown here is derived from an EMBL/GenBank/DDBJ whole genome shotgun (WGS) entry which is preliminary data.</text>
</comment>
<feature type="domain" description="GIY-YIG" evidence="1">
    <location>
        <begin position="180"/>
        <end position="276"/>
    </location>
</feature>
<gene>
    <name evidence="2" type="ORF">CP911_28385</name>
</gene>
<dbReference type="SUPFAM" id="SSF82771">
    <property type="entry name" value="GIY-YIG endonuclease"/>
    <property type="match status" value="1"/>
</dbReference>
<evidence type="ECO:0000259" key="1">
    <source>
        <dbReference type="PROSITE" id="PS50164"/>
    </source>
</evidence>
<dbReference type="Gene3D" id="3.40.1440.10">
    <property type="entry name" value="GIY-YIG endonuclease"/>
    <property type="match status" value="1"/>
</dbReference>
<dbReference type="AlphaFoldDB" id="A0A2A5MC79"/>
<dbReference type="Proteomes" id="UP000217648">
    <property type="component" value="Unassembled WGS sequence"/>
</dbReference>
<dbReference type="EMBL" id="NXHG01000048">
    <property type="protein sequence ID" value="PCM58292.1"/>
    <property type="molecule type" value="Genomic_DNA"/>
</dbReference>
<accession>A0A2A5MC79</accession>
<dbReference type="InterPro" id="IPR000305">
    <property type="entry name" value="GIY-YIG_endonuc"/>
</dbReference>
<sequence>MKLFDYLKMEFPSLRPEDSKVHLAQMNDYKEDPLVKFRERTFDEWQCWQKRQEFNRTYVVSLIRIPGTETWLFAGAFQQKGNAGKKAYPGREELYYQYLLEKIPETEEYAGRMYISFKNTTRNFIRLGESIQSELVISSITPVRLTFGEFPGYRNVVLDRNSIGAILRLNLQSWRTALSVVKGIYVLTDRDGGKLYVGKADGIDGIWGRWEYYFGSGHGGNVGLKEAFGTGDENRLQNITFSILEVMDLNAEKGEIDRRETHWKQILLSREFGYNRN</sequence>
<dbReference type="Pfam" id="PF01541">
    <property type="entry name" value="GIY-YIG"/>
    <property type="match status" value="1"/>
</dbReference>
<proteinExistence type="predicted"/>
<name>A0A2A5MC79_9ENTR</name>
<dbReference type="RefSeq" id="WP_064183944.1">
    <property type="nucleotide sequence ID" value="NZ_CP034130.1"/>
</dbReference>
<dbReference type="CDD" id="cd10446">
    <property type="entry name" value="GIY-YIG_unchar_1"/>
    <property type="match status" value="1"/>
</dbReference>
<dbReference type="InterPro" id="IPR035901">
    <property type="entry name" value="GIY-YIG_endonuc_sf"/>
</dbReference>
<organism evidence="2 3">
    <name type="scientific">Klebsiella quasipneumoniae</name>
    <dbReference type="NCBI Taxonomy" id="1463165"/>
    <lineage>
        <taxon>Bacteria</taxon>
        <taxon>Pseudomonadati</taxon>
        <taxon>Pseudomonadota</taxon>
        <taxon>Gammaproteobacteria</taxon>
        <taxon>Enterobacterales</taxon>
        <taxon>Enterobacteriaceae</taxon>
        <taxon>Klebsiella/Raoultella group</taxon>
        <taxon>Klebsiella</taxon>
        <taxon>Klebsiella pneumoniae complex</taxon>
    </lineage>
</organism>
<evidence type="ECO:0000313" key="3">
    <source>
        <dbReference type="Proteomes" id="UP000217648"/>
    </source>
</evidence>
<reference evidence="2 3" key="1">
    <citation type="submission" date="2017-09" db="EMBL/GenBank/DDBJ databases">
        <title>Mdr eskape-Ghana.</title>
        <authorList>
            <person name="Agyepong N."/>
            <person name="Janice J."/>
            <person name="Samuelsen O."/>
            <person name="Owusu-Ofori A."/>
            <person name="Sundsfjord A."/>
            <person name="Essack S."/>
            <person name="Pedersen T."/>
        </authorList>
    </citation>
    <scope>NUCLEOTIDE SEQUENCE [LARGE SCALE GENOMIC DNA]</scope>
    <source>
        <strain evidence="2 3">46</strain>
    </source>
</reference>
<protein>
    <recommendedName>
        <fullName evidence="1">GIY-YIG domain-containing protein</fullName>
    </recommendedName>
</protein>
<dbReference type="PROSITE" id="PS50164">
    <property type="entry name" value="GIY_YIG"/>
    <property type="match status" value="1"/>
</dbReference>
<evidence type="ECO:0000313" key="2">
    <source>
        <dbReference type="EMBL" id="PCM58292.1"/>
    </source>
</evidence>